<dbReference type="EMBL" id="FXTH01000003">
    <property type="protein sequence ID" value="SMO46697.1"/>
    <property type="molecule type" value="Genomic_DNA"/>
</dbReference>
<evidence type="ECO:0000313" key="2">
    <source>
        <dbReference type="Proteomes" id="UP000317593"/>
    </source>
</evidence>
<gene>
    <name evidence="1" type="ORF">SAMN06265218_103124</name>
</gene>
<name>A0A521BHT1_9BACT</name>
<protein>
    <submittedName>
        <fullName evidence="1">Uncharacterized protein</fullName>
    </submittedName>
</protein>
<keyword evidence="2" id="KW-1185">Reference proteome</keyword>
<reference evidence="1 2" key="1">
    <citation type="submission" date="2017-05" db="EMBL/GenBank/DDBJ databases">
        <authorList>
            <person name="Varghese N."/>
            <person name="Submissions S."/>
        </authorList>
    </citation>
    <scope>NUCLEOTIDE SEQUENCE [LARGE SCALE GENOMIC DNA]</scope>
    <source>
        <strain evidence="1 2">DSM 21194</strain>
    </source>
</reference>
<organism evidence="1 2">
    <name type="scientific">Fodinibius sediminis</name>
    <dbReference type="NCBI Taxonomy" id="1214077"/>
    <lineage>
        <taxon>Bacteria</taxon>
        <taxon>Pseudomonadati</taxon>
        <taxon>Balneolota</taxon>
        <taxon>Balneolia</taxon>
        <taxon>Balneolales</taxon>
        <taxon>Balneolaceae</taxon>
        <taxon>Fodinibius</taxon>
    </lineage>
</organism>
<dbReference type="AlphaFoldDB" id="A0A521BHT1"/>
<sequence length="52" mass="5779">MFSLSKITAADKKLNYRLEITGHRFIEQGSGRNALVGEGPEQGKALRLQSFN</sequence>
<evidence type="ECO:0000313" key="1">
    <source>
        <dbReference type="EMBL" id="SMO46697.1"/>
    </source>
</evidence>
<accession>A0A521BHT1</accession>
<dbReference type="Proteomes" id="UP000317593">
    <property type="component" value="Unassembled WGS sequence"/>
</dbReference>
<proteinExistence type="predicted"/>